<feature type="region of interest" description="Disordered" evidence="1">
    <location>
        <begin position="1"/>
        <end position="28"/>
    </location>
</feature>
<sequence length="210" mass="23989">MSDCKPNCQNNRPPPQPPPASPTSAPAKSNKDYFKFPQFTRDNYLIWQSKIQSFLKVKKLIKCVQEPIPKDAPESVLDQYMEAACIIGGHVTDEVYNHKNIDNPHTIWHKLNKKYTSTLALEIYQAWCKWEDVWYNHNMYRYITGMKAVLAKFAAMGLDMLPKILSCAIIGKITQKHPALTSFFVGASVSTMLVKKVHSPNRRPVEEHAV</sequence>
<name>A0A2N5VC27_9BASI</name>
<feature type="compositionally biased region" description="Low complexity" evidence="1">
    <location>
        <begin position="1"/>
        <end position="11"/>
    </location>
</feature>
<protein>
    <recommendedName>
        <fullName evidence="4">DUF4219 domain-containing protein</fullName>
    </recommendedName>
</protein>
<dbReference type="AlphaFoldDB" id="A0A2N5VC27"/>
<evidence type="ECO:0008006" key="4">
    <source>
        <dbReference type="Google" id="ProtNLM"/>
    </source>
</evidence>
<evidence type="ECO:0000313" key="3">
    <source>
        <dbReference type="Proteomes" id="UP000235392"/>
    </source>
</evidence>
<gene>
    <name evidence="2" type="ORF">PCASD_08203</name>
</gene>
<evidence type="ECO:0000256" key="1">
    <source>
        <dbReference type="SAM" id="MobiDB-lite"/>
    </source>
</evidence>
<organism evidence="2 3">
    <name type="scientific">Puccinia coronata f. sp. avenae</name>
    <dbReference type="NCBI Taxonomy" id="200324"/>
    <lineage>
        <taxon>Eukaryota</taxon>
        <taxon>Fungi</taxon>
        <taxon>Dikarya</taxon>
        <taxon>Basidiomycota</taxon>
        <taxon>Pucciniomycotina</taxon>
        <taxon>Pucciniomycetes</taxon>
        <taxon>Pucciniales</taxon>
        <taxon>Pucciniaceae</taxon>
        <taxon>Puccinia</taxon>
    </lineage>
</organism>
<dbReference type="EMBL" id="PGCI01000030">
    <property type="protein sequence ID" value="PLW47557.1"/>
    <property type="molecule type" value="Genomic_DNA"/>
</dbReference>
<accession>A0A2N5VC27</accession>
<dbReference type="Proteomes" id="UP000235392">
    <property type="component" value="Unassembled WGS sequence"/>
</dbReference>
<comment type="caution">
    <text evidence="2">The sequence shown here is derived from an EMBL/GenBank/DDBJ whole genome shotgun (WGS) entry which is preliminary data.</text>
</comment>
<feature type="compositionally biased region" description="Pro residues" evidence="1">
    <location>
        <begin position="12"/>
        <end position="21"/>
    </location>
</feature>
<reference evidence="2 3" key="1">
    <citation type="submission" date="2017-11" db="EMBL/GenBank/DDBJ databases">
        <title>De novo assembly and phasing of dikaryotic genomes from two isolates of Puccinia coronata f. sp. avenae, the causal agent of oat crown rust.</title>
        <authorList>
            <person name="Miller M.E."/>
            <person name="Zhang Y."/>
            <person name="Omidvar V."/>
            <person name="Sperschneider J."/>
            <person name="Schwessinger B."/>
            <person name="Raley C."/>
            <person name="Palmer J.M."/>
            <person name="Garnica D."/>
            <person name="Upadhyaya N."/>
            <person name="Rathjen J."/>
            <person name="Taylor J.M."/>
            <person name="Park R.F."/>
            <person name="Dodds P.N."/>
            <person name="Hirsch C.D."/>
            <person name="Kianian S.F."/>
            <person name="Figueroa M."/>
        </authorList>
    </citation>
    <scope>NUCLEOTIDE SEQUENCE [LARGE SCALE GENOMIC DNA]</scope>
    <source>
        <strain evidence="2">12SD80</strain>
    </source>
</reference>
<evidence type="ECO:0000313" key="2">
    <source>
        <dbReference type="EMBL" id="PLW47557.1"/>
    </source>
</evidence>
<proteinExistence type="predicted"/>